<dbReference type="CDD" id="cd02440">
    <property type="entry name" value="AdoMet_MTases"/>
    <property type="match status" value="1"/>
</dbReference>
<dbReference type="InterPro" id="IPR013216">
    <property type="entry name" value="Methyltransf_11"/>
</dbReference>
<reference evidence="2 3" key="1">
    <citation type="submission" date="2019-09" db="EMBL/GenBank/DDBJ databases">
        <authorList>
            <person name="Leyn A S."/>
        </authorList>
    </citation>
    <scope>NUCLEOTIDE SEQUENCE [LARGE SCALE GENOMIC DNA]</scope>
    <source>
        <strain evidence="2">AA231_1</strain>
    </source>
</reference>
<keyword evidence="2" id="KW-0489">Methyltransferase</keyword>
<dbReference type="GO" id="GO:0032259">
    <property type="term" value="P:methylation"/>
    <property type="evidence" value="ECO:0007669"/>
    <property type="project" value="UniProtKB-KW"/>
</dbReference>
<dbReference type="Pfam" id="PF08241">
    <property type="entry name" value="Methyltransf_11"/>
    <property type="match status" value="1"/>
</dbReference>
<dbReference type="Proteomes" id="UP000399805">
    <property type="component" value="Unassembled WGS sequence"/>
</dbReference>
<dbReference type="Gene3D" id="3.40.50.150">
    <property type="entry name" value="Vaccinia Virus protein VP39"/>
    <property type="match status" value="1"/>
</dbReference>
<dbReference type="RefSeq" id="WP_155549103.1">
    <property type="nucleotide sequence ID" value="NZ_CABVGP010000003.1"/>
</dbReference>
<keyword evidence="2" id="KW-0808">Transferase</keyword>
<evidence type="ECO:0000259" key="1">
    <source>
        <dbReference type="Pfam" id="PF08241"/>
    </source>
</evidence>
<dbReference type="PANTHER" id="PTHR43591">
    <property type="entry name" value="METHYLTRANSFERASE"/>
    <property type="match status" value="1"/>
</dbReference>
<gene>
    <name evidence="2" type="ORF">AA23TX_09368</name>
</gene>
<protein>
    <submittedName>
        <fullName evidence="2">SAM-dependent methyltransferase</fullName>
    </submittedName>
</protein>
<dbReference type="InterPro" id="IPR029063">
    <property type="entry name" value="SAM-dependent_MTases_sf"/>
</dbReference>
<proteinExistence type="predicted"/>
<name>A0A6I8M975_9PSEU</name>
<dbReference type="EMBL" id="CABVGP010000003">
    <property type="protein sequence ID" value="VVJ24500.1"/>
    <property type="molecule type" value="Genomic_DNA"/>
</dbReference>
<evidence type="ECO:0000313" key="2">
    <source>
        <dbReference type="EMBL" id="VVJ24500.1"/>
    </source>
</evidence>
<dbReference type="GO" id="GO:0008757">
    <property type="term" value="F:S-adenosylmethionine-dependent methyltransferase activity"/>
    <property type="evidence" value="ECO:0007669"/>
    <property type="project" value="InterPro"/>
</dbReference>
<feature type="domain" description="Methyltransferase type 11" evidence="1">
    <location>
        <begin position="50"/>
        <end position="144"/>
    </location>
</feature>
<dbReference type="SUPFAM" id="SSF53335">
    <property type="entry name" value="S-adenosyl-L-methionine-dependent methyltransferases"/>
    <property type="match status" value="1"/>
</dbReference>
<organism evidence="2 3">
    <name type="scientific">Amycolatopsis camponoti</name>
    <dbReference type="NCBI Taxonomy" id="2606593"/>
    <lineage>
        <taxon>Bacteria</taxon>
        <taxon>Bacillati</taxon>
        <taxon>Actinomycetota</taxon>
        <taxon>Actinomycetes</taxon>
        <taxon>Pseudonocardiales</taxon>
        <taxon>Pseudonocardiaceae</taxon>
        <taxon>Amycolatopsis</taxon>
    </lineage>
</organism>
<sequence length="272" mass="28400">MTGIVNTAQAEAWNGYEGEHWASHADRYDAVNSGFNDYVLDQVGRDDRVLDIGCGNGQLTRLAAARARSATGVDLSGPMLATARTRAAEVPNVTFEQGDAQEHPFADGGFDLAISRFGVMFFADPVAAFANVRRALSPGGRLAFLCLTALSGTDLGTVFGAMAEYLPQPTGPDGSGPTSFADPDRTTAVLTGAGFEDVVCTRVEAGQVWGRDVPDAAGFIAGWGPVRHHLGMVDAATAAKATEALTAALEPFAGPDAVRLRGAAWLVTGRRS</sequence>
<keyword evidence="3" id="KW-1185">Reference proteome</keyword>
<evidence type="ECO:0000313" key="3">
    <source>
        <dbReference type="Proteomes" id="UP000399805"/>
    </source>
</evidence>
<accession>A0A6I8M975</accession>
<dbReference type="AlphaFoldDB" id="A0A6I8M975"/>